<keyword evidence="1" id="KW-0472">Membrane</keyword>
<dbReference type="AlphaFoldDB" id="C9ZJQ5"/>
<dbReference type="RefSeq" id="XP_011771919.1">
    <property type="nucleotide sequence ID" value="XM_011773617.1"/>
</dbReference>
<proteinExistence type="predicted"/>
<keyword evidence="1" id="KW-1133">Transmembrane helix</keyword>
<accession>C9ZJQ5</accession>
<protein>
    <submittedName>
        <fullName evidence="2">Uncharacterized protein</fullName>
    </submittedName>
</protein>
<dbReference type="KEGG" id="tbg:TbgDal_II3890"/>
<dbReference type="EMBL" id="FN554965">
    <property type="protein sequence ID" value="CBH09615.1"/>
    <property type="molecule type" value="Genomic_DNA"/>
</dbReference>
<evidence type="ECO:0000313" key="3">
    <source>
        <dbReference type="Proteomes" id="UP000002316"/>
    </source>
</evidence>
<evidence type="ECO:0000256" key="1">
    <source>
        <dbReference type="SAM" id="Phobius"/>
    </source>
</evidence>
<dbReference type="Proteomes" id="UP000002316">
    <property type="component" value="Chromosome 2"/>
</dbReference>
<dbReference type="GeneID" id="23858769"/>
<gene>
    <name evidence="2" type="ORF">TbgDal_II3890</name>
</gene>
<feature type="transmembrane region" description="Helical" evidence="1">
    <location>
        <begin position="69"/>
        <end position="89"/>
    </location>
</feature>
<keyword evidence="1" id="KW-0812">Transmembrane</keyword>
<evidence type="ECO:0000313" key="2">
    <source>
        <dbReference type="EMBL" id="CBH09615.1"/>
    </source>
</evidence>
<name>C9ZJQ5_TRYB9</name>
<sequence length="103" mass="11592">MTAACCNYVAYGELCSYIKRCLSRVEANPLNQSLYNQLPIVRELSGLTIAPDVSAVHLVMSTAFLSEPFPFAISINTLLLLLLFILPLFSSPLYVRIPMYWFL</sequence>
<reference evidence="3" key="1">
    <citation type="journal article" date="2010" name="PLoS Negl. Trop. Dis.">
        <title>The genome sequence of Trypanosoma brucei gambiense, causative agent of chronic human african trypanosomiasis.</title>
        <authorList>
            <person name="Jackson A.P."/>
            <person name="Sanders M."/>
            <person name="Berry A."/>
            <person name="McQuillan J."/>
            <person name="Aslett M.A."/>
            <person name="Quail M.A."/>
            <person name="Chukualim B."/>
            <person name="Capewell P."/>
            <person name="MacLeod A."/>
            <person name="Melville S.E."/>
            <person name="Gibson W."/>
            <person name="Barry J.D."/>
            <person name="Berriman M."/>
            <person name="Hertz-Fowler C."/>
        </authorList>
    </citation>
    <scope>NUCLEOTIDE SEQUENCE [LARGE SCALE GENOMIC DNA]</scope>
    <source>
        <strain evidence="3">MHOM/CI/86/DAL972</strain>
    </source>
</reference>
<organism evidence="2 3">
    <name type="scientific">Trypanosoma brucei gambiense (strain MHOM/CI/86/DAL972)</name>
    <dbReference type="NCBI Taxonomy" id="679716"/>
    <lineage>
        <taxon>Eukaryota</taxon>
        <taxon>Discoba</taxon>
        <taxon>Euglenozoa</taxon>
        <taxon>Kinetoplastea</taxon>
        <taxon>Metakinetoplastina</taxon>
        <taxon>Trypanosomatida</taxon>
        <taxon>Trypanosomatidae</taxon>
        <taxon>Trypanosoma</taxon>
    </lineage>
</organism>